<dbReference type="KEGG" id="nvi:103317119"/>
<dbReference type="AlphaFoldDB" id="A0A7M7HAH4"/>
<dbReference type="PROSITE" id="PS50297">
    <property type="entry name" value="ANK_REP_REGION"/>
    <property type="match status" value="3"/>
</dbReference>
<dbReference type="EnsemblMetazoa" id="XM_008213893">
    <property type="protein sequence ID" value="XP_008212115"/>
    <property type="gene ID" value="LOC103317119"/>
</dbReference>
<dbReference type="OrthoDB" id="194358at2759"/>
<name>A0A7M7HAH4_NASVI</name>
<dbReference type="PRINTS" id="PR01415">
    <property type="entry name" value="ANKYRIN"/>
</dbReference>
<keyword evidence="2 3" id="KW-0040">ANK repeat</keyword>
<evidence type="ECO:0000313" key="5">
    <source>
        <dbReference type="Proteomes" id="UP000002358"/>
    </source>
</evidence>
<protein>
    <submittedName>
        <fullName evidence="4">Uncharacterized protein</fullName>
    </submittedName>
</protein>
<feature type="repeat" description="ANK" evidence="3">
    <location>
        <begin position="116"/>
        <end position="148"/>
    </location>
</feature>
<reference evidence="4" key="1">
    <citation type="submission" date="2021-01" db="UniProtKB">
        <authorList>
            <consortium name="EnsemblMetazoa"/>
        </authorList>
    </citation>
    <scope>IDENTIFICATION</scope>
</reference>
<dbReference type="PANTHER" id="PTHR24198:SF165">
    <property type="entry name" value="ANKYRIN REPEAT-CONTAINING PROTEIN-RELATED"/>
    <property type="match status" value="1"/>
</dbReference>
<organism evidence="4 5">
    <name type="scientific">Nasonia vitripennis</name>
    <name type="common">Parasitic wasp</name>
    <dbReference type="NCBI Taxonomy" id="7425"/>
    <lineage>
        <taxon>Eukaryota</taxon>
        <taxon>Metazoa</taxon>
        <taxon>Ecdysozoa</taxon>
        <taxon>Arthropoda</taxon>
        <taxon>Hexapoda</taxon>
        <taxon>Insecta</taxon>
        <taxon>Pterygota</taxon>
        <taxon>Neoptera</taxon>
        <taxon>Endopterygota</taxon>
        <taxon>Hymenoptera</taxon>
        <taxon>Apocrita</taxon>
        <taxon>Proctotrupomorpha</taxon>
        <taxon>Chalcidoidea</taxon>
        <taxon>Pteromalidae</taxon>
        <taxon>Pteromalinae</taxon>
        <taxon>Nasonia</taxon>
    </lineage>
</organism>
<keyword evidence="1" id="KW-0677">Repeat</keyword>
<dbReference type="InterPro" id="IPR036770">
    <property type="entry name" value="Ankyrin_rpt-contain_sf"/>
</dbReference>
<accession>A0A7M7HAH4</accession>
<gene>
    <name evidence="4" type="primary">103317119</name>
</gene>
<dbReference type="Pfam" id="PF12796">
    <property type="entry name" value="Ank_2"/>
    <property type="match status" value="1"/>
</dbReference>
<dbReference type="InParanoid" id="A0A7M7HAH4"/>
<feature type="repeat" description="ANK" evidence="3">
    <location>
        <begin position="13"/>
        <end position="45"/>
    </location>
</feature>
<dbReference type="InterPro" id="IPR002110">
    <property type="entry name" value="Ankyrin_rpt"/>
</dbReference>
<dbReference type="SMR" id="A0A7M7HAH4"/>
<dbReference type="Proteomes" id="UP000002358">
    <property type="component" value="Unassembled WGS sequence"/>
</dbReference>
<evidence type="ECO:0000313" key="4">
    <source>
        <dbReference type="EnsemblMetazoa" id="XP_008212115"/>
    </source>
</evidence>
<dbReference type="Gene3D" id="1.25.40.20">
    <property type="entry name" value="Ankyrin repeat-containing domain"/>
    <property type="match status" value="1"/>
</dbReference>
<evidence type="ECO:0000256" key="3">
    <source>
        <dbReference type="PROSITE-ProRule" id="PRU00023"/>
    </source>
</evidence>
<dbReference type="Pfam" id="PF13637">
    <property type="entry name" value="Ank_4"/>
    <property type="match status" value="1"/>
</dbReference>
<dbReference type="PANTHER" id="PTHR24198">
    <property type="entry name" value="ANKYRIN REPEAT AND PROTEIN KINASE DOMAIN-CONTAINING PROTEIN"/>
    <property type="match status" value="1"/>
</dbReference>
<evidence type="ECO:0000256" key="2">
    <source>
        <dbReference type="ARBA" id="ARBA00023043"/>
    </source>
</evidence>
<keyword evidence="5" id="KW-1185">Reference proteome</keyword>
<dbReference type="SMART" id="SM00248">
    <property type="entry name" value="ANK"/>
    <property type="match status" value="5"/>
</dbReference>
<dbReference type="PROSITE" id="PS50088">
    <property type="entry name" value="ANK_REPEAT"/>
    <property type="match status" value="3"/>
</dbReference>
<proteinExistence type="predicted"/>
<evidence type="ECO:0000256" key="1">
    <source>
        <dbReference type="ARBA" id="ARBA00022737"/>
    </source>
</evidence>
<dbReference type="SUPFAM" id="SSF48403">
    <property type="entry name" value="Ankyrin repeat"/>
    <property type="match status" value="1"/>
</dbReference>
<feature type="repeat" description="ANK" evidence="3">
    <location>
        <begin position="46"/>
        <end position="79"/>
    </location>
</feature>
<sequence length="203" mass="22362">MDHGVDLEARVVAQRTALHLAVRKGQVKVVQMLLERGANVNTVCTGNMTPLLESVYTSKVDELIPLLLKHGADINTKNDDGFNVLRLLTSSLDKEHIDLAKTLIEKGLSPCDVVSDQYHPLHVAVQKGKIKLVKLFLDFDADVNAVGFRDEFPLFVAAKDCEDPIMLLTLLERGAKIDQKLSSGLTALFTLISNQSSHPNKTH</sequence>